<reference evidence="1 2" key="1">
    <citation type="journal article" date="2016" name="Nat. Commun.">
        <title>Thousands of microbial genomes shed light on interconnected biogeochemical processes in an aquifer system.</title>
        <authorList>
            <person name="Anantharaman K."/>
            <person name="Brown C.T."/>
            <person name="Hug L.A."/>
            <person name="Sharon I."/>
            <person name="Castelle C.J."/>
            <person name="Probst A.J."/>
            <person name="Thomas B.C."/>
            <person name="Singh A."/>
            <person name="Wilkins M.J."/>
            <person name="Karaoz U."/>
            <person name="Brodie E.L."/>
            <person name="Williams K.H."/>
            <person name="Hubbard S.S."/>
            <person name="Banfield J.F."/>
        </authorList>
    </citation>
    <scope>NUCLEOTIDE SEQUENCE [LARGE SCALE GENOMIC DNA]</scope>
</reference>
<evidence type="ECO:0000313" key="1">
    <source>
        <dbReference type="EMBL" id="OGM56062.1"/>
    </source>
</evidence>
<comment type="caution">
    <text evidence="1">The sequence shown here is derived from an EMBL/GenBank/DDBJ whole genome shotgun (WGS) entry which is preliminary data.</text>
</comment>
<name>A0A1F8AWF1_9BACT</name>
<protein>
    <recommendedName>
        <fullName evidence="3">Transglutaminase-like domain-containing protein</fullName>
    </recommendedName>
</protein>
<dbReference type="Proteomes" id="UP000178313">
    <property type="component" value="Unassembled WGS sequence"/>
</dbReference>
<evidence type="ECO:0008006" key="3">
    <source>
        <dbReference type="Google" id="ProtNLM"/>
    </source>
</evidence>
<sequence length="238" mass="26873">MGEIGETRSRLPVEWDKTVLAIGRLKEKGLYEEPDRESRRGYYLGRPIIGRDTPINGGIYVGGGEREAIVVDDSDKGSPLQAVYLELLQMRTAAVKRGESFKGAILSDVFDLVQKRLPYNRQKEFEIERKVRPMPDQPISLDVYLREKGGVCRHQALLAAYLLERLGREGKVRGKVSIDRNFVGGRGGHAWVRYVNSAGMVFILDPANGLISELRNIDPSLQRFYERPKGFLSKLLGR</sequence>
<dbReference type="EMBL" id="MGGZ01000040">
    <property type="protein sequence ID" value="OGM56062.1"/>
    <property type="molecule type" value="Genomic_DNA"/>
</dbReference>
<dbReference type="STRING" id="1802513.A3E46_02855"/>
<evidence type="ECO:0000313" key="2">
    <source>
        <dbReference type="Proteomes" id="UP000178313"/>
    </source>
</evidence>
<gene>
    <name evidence="1" type="ORF">A3E46_02855</name>
</gene>
<organism evidence="1 2">
    <name type="scientific">Candidatus Woesebacteria bacterium RIFCSPHIGHO2_12_FULL_46_16</name>
    <dbReference type="NCBI Taxonomy" id="1802513"/>
    <lineage>
        <taxon>Bacteria</taxon>
        <taxon>Candidatus Woeseibacteriota</taxon>
    </lineage>
</organism>
<dbReference type="AlphaFoldDB" id="A0A1F8AWF1"/>
<proteinExistence type="predicted"/>
<dbReference type="Gene3D" id="3.10.620.30">
    <property type="match status" value="1"/>
</dbReference>
<accession>A0A1F8AWF1</accession>